<proteinExistence type="predicted"/>
<feature type="compositionally biased region" description="Basic and acidic residues" evidence="1">
    <location>
        <begin position="1"/>
        <end position="17"/>
    </location>
</feature>
<comment type="caution">
    <text evidence="2">The sequence shown here is derived from an EMBL/GenBank/DDBJ whole genome shotgun (WGS) entry which is preliminary data.</text>
</comment>
<keyword evidence="3" id="KW-1185">Reference proteome</keyword>
<feature type="region of interest" description="Disordered" evidence="1">
    <location>
        <begin position="210"/>
        <end position="353"/>
    </location>
</feature>
<name>A0ABT7TAG5_9MICO</name>
<evidence type="ECO:0000313" key="2">
    <source>
        <dbReference type="EMBL" id="MDM7886569.1"/>
    </source>
</evidence>
<feature type="region of interest" description="Disordered" evidence="1">
    <location>
        <begin position="1"/>
        <end position="21"/>
    </location>
</feature>
<gene>
    <name evidence="2" type="ORF">QUG92_15770</name>
</gene>
<protein>
    <submittedName>
        <fullName evidence="2">Uncharacterized protein</fullName>
    </submittedName>
</protein>
<feature type="compositionally biased region" description="Basic and acidic residues" evidence="1">
    <location>
        <begin position="286"/>
        <end position="296"/>
    </location>
</feature>
<feature type="region of interest" description="Disordered" evidence="1">
    <location>
        <begin position="111"/>
        <end position="189"/>
    </location>
</feature>
<feature type="compositionally biased region" description="Basic and acidic residues" evidence="1">
    <location>
        <begin position="227"/>
        <end position="242"/>
    </location>
</feature>
<dbReference type="EMBL" id="JAUCML010000013">
    <property type="protein sequence ID" value="MDM7886569.1"/>
    <property type="molecule type" value="Genomic_DNA"/>
</dbReference>
<organism evidence="2 3">
    <name type="scientific">Curtobacterium citri</name>
    <dbReference type="NCBI Taxonomy" id="3055139"/>
    <lineage>
        <taxon>Bacteria</taxon>
        <taxon>Bacillati</taxon>
        <taxon>Actinomycetota</taxon>
        <taxon>Actinomycetes</taxon>
        <taxon>Micrococcales</taxon>
        <taxon>Microbacteriaceae</taxon>
        <taxon>Curtobacterium</taxon>
    </lineage>
</organism>
<sequence length="353" mass="39037">MGENFARMREEAARRAEAQSVQRARETQVQFEQERAMARAQLQPTREPAWWDRARPEDIAHAYETSAAWKDTDPNLARAHAHMGDELRERYGIDVNDVQADPQRVAEVLRQRAGMDAPEQGNAAEQAGSTEQERRDADQLLNAADQHDRNAEAARSDVDTERAPGVSPAGQIGLGYEDEYDEPAPLDPNAERTITLTLNEYEADRIERFLASSEWQGRQGLDESDADPERSFDELDRDRKTMLESAVGMRERLSTARSAAAESTADRGEQGAGSQDRAAGLSAWDNADRRDAHAGKMAEQGVEPVAVQAQYGADVSNAKHPRAAVSSTRSAARARKAATKAMGTTRERRELGR</sequence>
<reference evidence="2 3" key="1">
    <citation type="submission" date="2023-06" db="EMBL/GenBank/DDBJ databases">
        <authorList>
            <person name="Feng G."/>
            <person name="Li J."/>
            <person name="Zhu H."/>
        </authorList>
    </citation>
    <scope>NUCLEOTIDE SEQUENCE [LARGE SCALE GENOMIC DNA]</scope>
    <source>
        <strain evidence="2 3">RHCKG23</strain>
    </source>
</reference>
<feature type="compositionally biased region" description="Basic and acidic residues" evidence="1">
    <location>
        <begin position="145"/>
        <end position="162"/>
    </location>
</feature>
<evidence type="ECO:0000256" key="1">
    <source>
        <dbReference type="SAM" id="MobiDB-lite"/>
    </source>
</evidence>
<evidence type="ECO:0000313" key="3">
    <source>
        <dbReference type="Proteomes" id="UP001237823"/>
    </source>
</evidence>
<accession>A0ABT7TAG5</accession>
<dbReference type="Proteomes" id="UP001237823">
    <property type="component" value="Unassembled WGS sequence"/>
</dbReference>